<proteinExistence type="predicted"/>
<dbReference type="Proteomes" id="UP000011615">
    <property type="component" value="Unassembled WGS sequence"/>
</dbReference>
<reference evidence="1 2" key="1">
    <citation type="journal article" date="2014" name="PLoS Genet.">
        <title>Phylogenetically driven sequencing of extremely halophilic archaea reveals strategies for static and dynamic osmo-response.</title>
        <authorList>
            <person name="Becker E.A."/>
            <person name="Seitzer P.M."/>
            <person name="Tritt A."/>
            <person name="Larsen D."/>
            <person name="Krusor M."/>
            <person name="Yao A.I."/>
            <person name="Wu D."/>
            <person name="Madern D."/>
            <person name="Eisen J.A."/>
            <person name="Darling A.E."/>
            <person name="Facciotti M.T."/>
        </authorList>
    </citation>
    <scope>NUCLEOTIDE SEQUENCE [LARGE SCALE GENOMIC DNA]</scope>
    <source>
        <strain evidence="1 2">JCM 13563</strain>
    </source>
</reference>
<name>M0C760_9EURY</name>
<accession>M0C760</accession>
<dbReference type="EMBL" id="AOIT01000050">
    <property type="protein sequence ID" value="ELZ19096.1"/>
    <property type="molecule type" value="Genomic_DNA"/>
</dbReference>
<gene>
    <name evidence="1" type="ORF">C476_12873</name>
</gene>
<evidence type="ECO:0000313" key="2">
    <source>
        <dbReference type="Proteomes" id="UP000011615"/>
    </source>
</evidence>
<keyword evidence="2" id="KW-1185">Reference proteome</keyword>
<evidence type="ECO:0000313" key="1">
    <source>
        <dbReference type="EMBL" id="ELZ19096.1"/>
    </source>
</evidence>
<comment type="caution">
    <text evidence="1">The sequence shown here is derived from an EMBL/GenBank/DDBJ whole genome shotgun (WGS) entry which is preliminary data.</text>
</comment>
<dbReference type="STRING" id="1230457.C476_12873"/>
<protein>
    <submittedName>
        <fullName evidence="1">Uncharacterized protein</fullName>
    </submittedName>
</protein>
<sequence length="64" mass="7091">MIPDRTVGTVEMLWLGVARMAVSDLIVRLQAKRAARAMAVTRVRPSVITADRAIFTVTPVEFHV</sequence>
<dbReference type="AlphaFoldDB" id="M0C760"/>
<organism evidence="1 2">
    <name type="scientific">Natrinema limicola JCM 13563</name>
    <dbReference type="NCBI Taxonomy" id="1230457"/>
    <lineage>
        <taxon>Archaea</taxon>
        <taxon>Methanobacteriati</taxon>
        <taxon>Methanobacteriota</taxon>
        <taxon>Stenosarchaea group</taxon>
        <taxon>Halobacteria</taxon>
        <taxon>Halobacteriales</taxon>
        <taxon>Natrialbaceae</taxon>
        <taxon>Natrinema</taxon>
    </lineage>
</organism>